<keyword evidence="9" id="KW-1185">Reference proteome</keyword>
<comment type="caution">
    <text evidence="8">The sequence shown here is derived from an EMBL/GenBank/DDBJ whole genome shotgun (WGS) entry which is preliminary data.</text>
</comment>
<dbReference type="InterPro" id="IPR001828">
    <property type="entry name" value="ANF_lig-bd_rcpt"/>
</dbReference>
<organism evidence="8 9">
    <name type="scientific">Elysia crispata</name>
    <name type="common">lettuce slug</name>
    <dbReference type="NCBI Taxonomy" id="231223"/>
    <lineage>
        <taxon>Eukaryota</taxon>
        <taxon>Metazoa</taxon>
        <taxon>Spiralia</taxon>
        <taxon>Lophotrochozoa</taxon>
        <taxon>Mollusca</taxon>
        <taxon>Gastropoda</taxon>
        <taxon>Heterobranchia</taxon>
        <taxon>Euthyneura</taxon>
        <taxon>Panpulmonata</taxon>
        <taxon>Sacoglossa</taxon>
        <taxon>Placobranchoidea</taxon>
        <taxon>Plakobranchidae</taxon>
        <taxon>Elysia</taxon>
    </lineage>
</organism>
<feature type="transmembrane region" description="Helical" evidence="6">
    <location>
        <begin position="26"/>
        <end position="49"/>
    </location>
</feature>
<proteinExistence type="predicted"/>
<dbReference type="Proteomes" id="UP001283361">
    <property type="component" value="Unassembled WGS sequence"/>
</dbReference>
<keyword evidence="2 6" id="KW-0812">Transmembrane</keyword>
<dbReference type="SUPFAM" id="SSF53822">
    <property type="entry name" value="Periplasmic binding protein-like I"/>
    <property type="match status" value="1"/>
</dbReference>
<sequence>MSQVTHQVSSKQNRCARRGEIEALKCVHIILVYSSVPSAILLCAVFGLFGNALPEPEAGLPALSSVILQVVLKAGKFSGYRCDYLVLVFNKISAYFSFPDPSRIINLFQAVSLKAVVHPDTGSRPGSIRMCPQDSKSVSCKPLSTGTTLRPKETRADRGHWRRKKKKRETLEEDVSCPSGCVCSFLSPDVPDVNCLDHISPCEVLDARDDAAYCTTKDPHSSSTDMSSVARSSENSLFPVNYSRAINDDSCGNVWNRVGRIFKHQKFAPDFGKYHMSHRLQDFVTTRNLHQINFLRFLFCALIVLCVLRPSHASDSGHGAWLSTAMDPITSRPVLPSSATTIFSPVDSSMAANTSTPDLVTYTTTMPIDWGLSSNLTSRNKTDILLGYITTLTYEKNVELADGRKISGAMTHAVDVINKDPSILPDYHLHYVLGDNRGTELHSLDVLTDQWKLGALAFFGPEDSCEVESRVAAAWKIPILAYRCCPGTIISGRDEQSVAGEQAVVQNFLVTCGRFSTGWRRTAKILPPALTPSLEANSEITTNP</sequence>
<feature type="region of interest" description="Disordered" evidence="5">
    <location>
        <begin position="133"/>
        <end position="167"/>
    </location>
</feature>
<evidence type="ECO:0000259" key="7">
    <source>
        <dbReference type="Pfam" id="PF01094"/>
    </source>
</evidence>
<accession>A0AAE1CR17</accession>
<dbReference type="AlphaFoldDB" id="A0AAE1CR17"/>
<evidence type="ECO:0000256" key="3">
    <source>
        <dbReference type="ARBA" id="ARBA00022989"/>
    </source>
</evidence>
<comment type="subcellular location">
    <subcellularLocation>
        <location evidence="1">Membrane</location>
    </subcellularLocation>
</comment>
<feature type="domain" description="Receptor ligand binding region" evidence="7">
    <location>
        <begin position="407"/>
        <end position="484"/>
    </location>
</feature>
<dbReference type="EMBL" id="JAWDGP010007144">
    <property type="protein sequence ID" value="KAK3729392.1"/>
    <property type="molecule type" value="Genomic_DNA"/>
</dbReference>
<evidence type="ECO:0000256" key="6">
    <source>
        <dbReference type="SAM" id="Phobius"/>
    </source>
</evidence>
<protein>
    <recommendedName>
        <fullName evidence="7">Receptor ligand binding region domain-containing protein</fullName>
    </recommendedName>
</protein>
<evidence type="ECO:0000256" key="2">
    <source>
        <dbReference type="ARBA" id="ARBA00022692"/>
    </source>
</evidence>
<feature type="compositionally biased region" description="Basic and acidic residues" evidence="5">
    <location>
        <begin position="150"/>
        <end position="159"/>
    </location>
</feature>
<evidence type="ECO:0000313" key="9">
    <source>
        <dbReference type="Proteomes" id="UP001283361"/>
    </source>
</evidence>
<evidence type="ECO:0000256" key="5">
    <source>
        <dbReference type="SAM" id="MobiDB-lite"/>
    </source>
</evidence>
<keyword evidence="3 6" id="KW-1133">Transmembrane helix</keyword>
<dbReference type="Gene3D" id="3.40.50.2300">
    <property type="match status" value="1"/>
</dbReference>
<feature type="compositionally biased region" description="Polar residues" evidence="5">
    <location>
        <begin position="134"/>
        <end position="148"/>
    </location>
</feature>
<evidence type="ECO:0000313" key="8">
    <source>
        <dbReference type="EMBL" id="KAK3729392.1"/>
    </source>
</evidence>
<reference evidence="8" key="1">
    <citation type="journal article" date="2023" name="G3 (Bethesda)">
        <title>A reference genome for the long-term kleptoplast-retaining sea slug Elysia crispata morphotype clarki.</title>
        <authorList>
            <person name="Eastman K.E."/>
            <person name="Pendleton A.L."/>
            <person name="Shaikh M.A."/>
            <person name="Suttiyut T."/>
            <person name="Ogas R."/>
            <person name="Tomko P."/>
            <person name="Gavelis G."/>
            <person name="Widhalm J.R."/>
            <person name="Wisecaver J.H."/>
        </authorList>
    </citation>
    <scope>NUCLEOTIDE SEQUENCE</scope>
    <source>
        <strain evidence="8">ECLA1</strain>
    </source>
</reference>
<gene>
    <name evidence="8" type="ORF">RRG08_053591</name>
</gene>
<dbReference type="GO" id="GO:0016020">
    <property type="term" value="C:membrane"/>
    <property type="evidence" value="ECO:0007669"/>
    <property type="project" value="UniProtKB-SubCell"/>
</dbReference>
<name>A0AAE1CR17_9GAST</name>
<evidence type="ECO:0000256" key="4">
    <source>
        <dbReference type="ARBA" id="ARBA00023136"/>
    </source>
</evidence>
<keyword evidence="4 6" id="KW-0472">Membrane</keyword>
<dbReference type="InterPro" id="IPR028082">
    <property type="entry name" value="Peripla_BP_I"/>
</dbReference>
<dbReference type="Pfam" id="PF01094">
    <property type="entry name" value="ANF_receptor"/>
    <property type="match status" value="1"/>
</dbReference>
<evidence type="ECO:0000256" key="1">
    <source>
        <dbReference type="ARBA" id="ARBA00004370"/>
    </source>
</evidence>